<evidence type="ECO:0000259" key="1">
    <source>
        <dbReference type="Pfam" id="PF04937"/>
    </source>
</evidence>
<reference evidence="3" key="1">
    <citation type="journal article" date="2012" name="Science">
        <title>The Paleozoic origin of enzymatic lignin decomposition reconstructed from 31 fungal genomes.</title>
        <authorList>
            <person name="Floudas D."/>
            <person name="Binder M."/>
            <person name="Riley R."/>
            <person name="Barry K."/>
            <person name="Blanchette R.A."/>
            <person name="Henrissat B."/>
            <person name="Martinez A.T."/>
            <person name="Otillar R."/>
            <person name="Spatafora J.W."/>
            <person name="Yadav J.S."/>
            <person name="Aerts A."/>
            <person name="Benoit I."/>
            <person name="Boyd A."/>
            <person name="Carlson A."/>
            <person name="Copeland A."/>
            <person name="Coutinho P.M."/>
            <person name="de Vries R.P."/>
            <person name="Ferreira P."/>
            <person name="Findley K."/>
            <person name="Foster B."/>
            <person name="Gaskell J."/>
            <person name="Glotzer D."/>
            <person name="Gorecki P."/>
            <person name="Heitman J."/>
            <person name="Hesse C."/>
            <person name="Hori C."/>
            <person name="Igarashi K."/>
            <person name="Jurgens J.A."/>
            <person name="Kallen N."/>
            <person name="Kersten P."/>
            <person name="Kohler A."/>
            <person name="Kuees U."/>
            <person name="Kumar T.K.A."/>
            <person name="Kuo A."/>
            <person name="LaButti K."/>
            <person name="Larrondo L.F."/>
            <person name="Lindquist E."/>
            <person name="Ling A."/>
            <person name="Lombard V."/>
            <person name="Lucas S."/>
            <person name="Lundell T."/>
            <person name="Martin R."/>
            <person name="McLaughlin D.J."/>
            <person name="Morgenstern I."/>
            <person name="Morin E."/>
            <person name="Murat C."/>
            <person name="Nagy L.G."/>
            <person name="Nolan M."/>
            <person name="Ohm R.A."/>
            <person name="Patyshakuliyeva A."/>
            <person name="Rokas A."/>
            <person name="Ruiz-Duenas F.J."/>
            <person name="Sabat G."/>
            <person name="Salamov A."/>
            <person name="Samejima M."/>
            <person name="Schmutz J."/>
            <person name="Slot J.C."/>
            <person name="St John F."/>
            <person name="Stenlid J."/>
            <person name="Sun H."/>
            <person name="Sun S."/>
            <person name="Syed K."/>
            <person name="Tsang A."/>
            <person name="Wiebenga A."/>
            <person name="Young D."/>
            <person name="Pisabarro A."/>
            <person name="Eastwood D.C."/>
            <person name="Martin F."/>
            <person name="Cullen D."/>
            <person name="Grigoriev I.V."/>
            <person name="Hibbett D.S."/>
        </authorList>
    </citation>
    <scope>NUCLEOTIDE SEQUENCE [LARGE SCALE GENOMIC DNA]</scope>
    <source>
        <strain evidence="3">RWD-64-598 SS2</strain>
    </source>
</reference>
<keyword evidence="3" id="KW-1185">Reference proteome</keyword>
<dbReference type="OrthoDB" id="2423954at2759"/>
<dbReference type="Pfam" id="PF04937">
    <property type="entry name" value="DUF659"/>
    <property type="match status" value="1"/>
</dbReference>
<accession>A0A5M3MQE0</accession>
<dbReference type="AlphaFoldDB" id="A0A5M3MQE0"/>
<protein>
    <recommendedName>
        <fullName evidence="1">DUF659 domain-containing protein</fullName>
    </recommendedName>
</protein>
<evidence type="ECO:0000313" key="2">
    <source>
        <dbReference type="EMBL" id="EIW81276.1"/>
    </source>
</evidence>
<gene>
    <name evidence="2" type="ORF">CONPUDRAFT_56029</name>
</gene>
<comment type="caution">
    <text evidence="2">The sequence shown here is derived from an EMBL/GenBank/DDBJ whole genome shotgun (WGS) entry which is preliminary data.</text>
</comment>
<dbReference type="RefSeq" id="XP_007768240.1">
    <property type="nucleotide sequence ID" value="XM_007770050.1"/>
</dbReference>
<sequence length="188" mass="21013">MISRTLGVAGFSAWMSTDQDHLGGHLTHITASCDFPANWIENHSVQAFFEEYFPSASSVSSYQLTHQYIPQQLEHYTSAAKEKVRGDRVTLQTDGWTGINFHHLAAFMMTTSSRQVYTVRVEDISSENRTAAHLKNLIVEVRCDVEANWNVDVVAVTSDASGELRATRKQLVEQFPSLVAPDCNAHQV</sequence>
<dbReference type="InterPro" id="IPR007021">
    <property type="entry name" value="DUF659"/>
</dbReference>
<dbReference type="Proteomes" id="UP000053558">
    <property type="component" value="Unassembled WGS sequence"/>
</dbReference>
<dbReference type="EMBL" id="JH711578">
    <property type="protein sequence ID" value="EIW81276.1"/>
    <property type="molecule type" value="Genomic_DNA"/>
</dbReference>
<organism evidence="2 3">
    <name type="scientific">Coniophora puteana (strain RWD-64-598)</name>
    <name type="common">Brown rot fungus</name>
    <dbReference type="NCBI Taxonomy" id="741705"/>
    <lineage>
        <taxon>Eukaryota</taxon>
        <taxon>Fungi</taxon>
        <taxon>Dikarya</taxon>
        <taxon>Basidiomycota</taxon>
        <taxon>Agaricomycotina</taxon>
        <taxon>Agaricomycetes</taxon>
        <taxon>Agaricomycetidae</taxon>
        <taxon>Boletales</taxon>
        <taxon>Coniophorineae</taxon>
        <taxon>Coniophoraceae</taxon>
        <taxon>Coniophora</taxon>
    </lineage>
</organism>
<dbReference type="GeneID" id="19207767"/>
<feature type="domain" description="DUF659" evidence="1">
    <location>
        <begin position="71"/>
        <end position="187"/>
    </location>
</feature>
<proteinExistence type="predicted"/>
<dbReference type="OMA" id="PANWIEN"/>
<dbReference type="KEGG" id="cput:CONPUDRAFT_56029"/>
<dbReference type="PROSITE" id="PS51257">
    <property type="entry name" value="PROKAR_LIPOPROTEIN"/>
    <property type="match status" value="1"/>
</dbReference>
<name>A0A5M3MQE0_CONPW</name>
<evidence type="ECO:0000313" key="3">
    <source>
        <dbReference type="Proteomes" id="UP000053558"/>
    </source>
</evidence>